<evidence type="ECO:0000256" key="2">
    <source>
        <dbReference type="SAM" id="Phobius"/>
    </source>
</evidence>
<evidence type="ECO:0000256" key="1">
    <source>
        <dbReference type="SAM" id="MobiDB-lite"/>
    </source>
</evidence>
<proteinExistence type="predicted"/>
<feature type="transmembrane region" description="Helical" evidence="2">
    <location>
        <begin position="210"/>
        <end position="230"/>
    </location>
</feature>
<name>A0ABS1SK27_9MICO</name>
<reference evidence="3 4" key="1">
    <citation type="submission" date="2018-09" db="EMBL/GenBank/DDBJ databases">
        <title>Comparative genomics of Leucobacter spp.</title>
        <authorList>
            <person name="Reis A.C."/>
            <person name="Kolvenbach B.A."/>
            <person name="Corvini P.F.X."/>
            <person name="Nunes O.C."/>
        </authorList>
    </citation>
    <scope>NUCLEOTIDE SEQUENCE [LARGE SCALE GENOMIC DNA]</scope>
    <source>
        <strain evidence="3 4">TAN 31504</strain>
    </source>
</reference>
<feature type="transmembrane region" description="Helical" evidence="2">
    <location>
        <begin position="294"/>
        <end position="314"/>
    </location>
</feature>
<accession>A0ABS1SK27</accession>
<sequence length="342" mass="35646">MSEERETPPARAAETPEPGEAPGAPVEETLASDTEVLRAVERAREADASAEVAGAEPTTPGADDAAPGAAADAESAEQARREAIAAVDTQLDMAPATTPVTAEPAPSFDDLPSAANPVAADPTAVLGAALPPARDGEIRISADHPMAALYMQTPMPPEIRGNRGAGILISLLATVVFAALYLGAIALWIAPDFPPSQFLDAGLMPWLTSWLFIVPTAAFFVALSLLVLIVGRAGWWAYVLGGFFVAVVVAAAAAVTISLAGTPYATPQDMLPGFRFGIATLPEMVHRFAMTTPVIAAALLAREVSIWFGAWIGARGRRMKLRNAEALAEYETALAEAQVTQP</sequence>
<gene>
    <name evidence="3" type="ORF">D3230_15540</name>
</gene>
<evidence type="ECO:0000313" key="3">
    <source>
        <dbReference type="EMBL" id="MBL3680692.1"/>
    </source>
</evidence>
<comment type="caution">
    <text evidence="3">The sequence shown here is derived from an EMBL/GenBank/DDBJ whole genome shotgun (WGS) entry which is preliminary data.</text>
</comment>
<feature type="compositionally biased region" description="Basic and acidic residues" evidence="1">
    <location>
        <begin position="35"/>
        <end position="47"/>
    </location>
</feature>
<evidence type="ECO:0000313" key="4">
    <source>
        <dbReference type="Proteomes" id="UP001645859"/>
    </source>
</evidence>
<keyword evidence="4" id="KW-1185">Reference proteome</keyword>
<dbReference type="EMBL" id="QYAC01000009">
    <property type="protein sequence ID" value="MBL3680692.1"/>
    <property type="molecule type" value="Genomic_DNA"/>
</dbReference>
<dbReference type="Proteomes" id="UP001645859">
    <property type="component" value="Unassembled WGS sequence"/>
</dbReference>
<keyword evidence="2" id="KW-1133">Transmembrane helix</keyword>
<protein>
    <recommendedName>
        <fullName evidence="5">ABC transporter permease</fullName>
    </recommendedName>
</protein>
<feature type="compositionally biased region" description="Low complexity" evidence="1">
    <location>
        <begin position="55"/>
        <end position="73"/>
    </location>
</feature>
<feature type="transmembrane region" description="Helical" evidence="2">
    <location>
        <begin position="237"/>
        <end position="260"/>
    </location>
</feature>
<dbReference type="RefSeq" id="WP_202345964.1">
    <property type="nucleotide sequence ID" value="NZ_BAAAPI010000010.1"/>
</dbReference>
<feature type="region of interest" description="Disordered" evidence="1">
    <location>
        <begin position="1"/>
        <end position="82"/>
    </location>
</feature>
<feature type="compositionally biased region" description="Low complexity" evidence="1">
    <location>
        <begin position="9"/>
        <end position="28"/>
    </location>
</feature>
<feature type="transmembrane region" description="Helical" evidence="2">
    <location>
        <begin position="165"/>
        <end position="190"/>
    </location>
</feature>
<organism evidence="3 4">
    <name type="scientific">Leucobacter chromiireducens subsp. solipictus</name>
    <dbReference type="NCBI Taxonomy" id="398235"/>
    <lineage>
        <taxon>Bacteria</taxon>
        <taxon>Bacillati</taxon>
        <taxon>Actinomycetota</taxon>
        <taxon>Actinomycetes</taxon>
        <taxon>Micrococcales</taxon>
        <taxon>Microbacteriaceae</taxon>
        <taxon>Leucobacter</taxon>
    </lineage>
</organism>
<keyword evidence="2" id="KW-0812">Transmembrane</keyword>
<evidence type="ECO:0008006" key="5">
    <source>
        <dbReference type="Google" id="ProtNLM"/>
    </source>
</evidence>
<keyword evidence="2" id="KW-0472">Membrane</keyword>